<evidence type="ECO:0008006" key="3">
    <source>
        <dbReference type="Google" id="ProtNLM"/>
    </source>
</evidence>
<dbReference type="CDD" id="cd02440">
    <property type="entry name" value="AdoMet_MTases"/>
    <property type="match status" value="1"/>
</dbReference>
<organism evidence="1 2">
    <name type="scientific">Talaromyces islandicus</name>
    <name type="common">Penicillium islandicum</name>
    <dbReference type="NCBI Taxonomy" id="28573"/>
    <lineage>
        <taxon>Eukaryota</taxon>
        <taxon>Fungi</taxon>
        <taxon>Dikarya</taxon>
        <taxon>Ascomycota</taxon>
        <taxon>Pezizomycotina</taxon>
        <taxon>Eurotiomycetes</taxon>
        <taxon>Eurotiomycetidae</taxon>
        <taxon>Eurotiales</taxon>
        <taxon>Trichocomaceae</taxon>
        <taxon>Talaromyces</taxon>
        <taxon>Talaromyces sect. Islandici</taxon>
    </lineage>
</organism>
<dbReference type="PANTHER" id="PTHR43591">
    <property type="entry name" value="METHYLTRANSFERASE"/>
    <property type="match status" value="1"/>
</dbReference>
<dbReference type="STRING" id="28573.A0A0U1LPZ7"/>
<name>A0A0U1LPZ7_TALIS</name>
<evidence type="ECO:0000313" key="2">
    <source>
        <dbReference type="Proteomes" id="UP000054383"/>
    </source>
</evidence>
<accession>A0A0U1LPZ7</accession>
<dbReference type="GO" id="GO:0008168">
    <property type="term" value="F:methyltransferase activity"/>
    <property type="evidence" value="ECO:0007669"/>
    <property type="project" value="TreeGrafter"/>
</dbReference>
<dbReference type="Gene3D" id="3.40.50.150">
    <property type="entry name" value="Vaccinia Virus protein VP39"/>
    <property type="match status" value="1"/>
</dbReference>
<protein>
    <recommendedName>
        <fullName evidence="3">S-adenosyl-L-methionine-dependent methyltransferase</fullName>
    </recommendedName>
</protein>
<keyword evidence="2" id="KW-1185">Reference proteome</keyword>
<evidence type="ECO:0000313" key="1">
    <source>
        <dbReference type="EMBL" id="CRG85398.1"/>
    </source>
</evidence>
<dbReference type="OMA" id="MDMLHHI"/>
<dbReference type="PANTHER" id="PTHR43591:SF10">
    <property type="entry name" value="ABC TRANSMEMBRANE TYPE-1 DOMAIN-CONTAINING PROTEIN-RELATED"/>
    <property type="match status" value="1"/>
</dbReference>
<dbReference type="EMBL" id="CVMT01000002">
    <property type="protein sequence ID" value="CRG85398.1"/>
    <property type="molecule type" value="Genomic_DNA"/>
</dbReference>
<proteinExistence type="predicted"/>
<dbReference type="InterPro" id="IPR029063">
    <property type="entry name" value="SAM-dependent_MTases_sf"/>
</dbReference>
<dbReference type="SUPFAM" id="SSF53335">
    <property type="entry name" value="S-adenosyl-L-methionine-dependent methyltransferases"/>
    <property type="match status" value="1"/>
</dbReference>
<dbReference type="Pfam" id="PF13489">
    <property type="entry name" value="Methyltransf_23"/>
    <property type="match status" value="1"/>
</dbReference>
<sequence>MFPFVTASPQDVDIVPDAASIDSSVSVTNSSLLTASLSSSVKDYVFENGRRYHKYREGQYLFPNDEAEQQRLDMVHHIFLLILGGKLTRAPIPESPQRILDIGTGTGIWAIDIADEFPSAEVIGNDLSPIQPRWTPPNCKFLVDDVEAPWLYRETEPFDYIHQRNMVGSIGDWDRLFQRALQHIKPGGFYEIQEFRVWFHSQDHGLPNNSSIEKWQRLLTDGTARFGKPLNIVEQLAKKLRAAGFVNVHEEIRRVPIGAWPKDKSLKELGRWMQVHAIESVEPLTLAVFTRVLGWGEDECRSFIYKVQEEFGQHQQFYVYAHFIYGQRPAT</sequence>
<reference evidence="1 2" key="1">
    <citation type="submission" date="2015-04" db="EMBL/GenBank/DDBJ databases">
        <authorList>
            <person name="Syromyatnikov M.Y."/>
            <person name="Popov V.N."/>
        </authorList>
    </citation>
    <scope>NUCLEOTIDE SEQUENCE [LARGE SCALE GENOMIC DNA]</scope>
    <source>
        <strain evidence="1">WF-38-12</strain>
    </source>
</reference>
<dbReference type="AlphaFoldDB" id="A0A0U1LPZ7"/>
<dbReference type="Proteomes" id="UP000054383">
    <property type="component" value="Unassembled WGS sequence"/>
</dbReference>
<gene>
    <name evidence="1" type="ORF">PISL3812_02471</name>
</gene>
<dbReference type="OrthoDB" id="2013972at2759"/>